<keyword evidence="1" id="KW-0472">Membrane</keyword>
<dbReference type="RefSeq" id="XP_024728254.1">
    <property type="nucleotide sequence ID" value="XM_024888166.1"/>
</dbReference>
<name>A0A2J6SKV3_9HELO</name>
<sequence length="255" mass="28461">VEDYCPGYPRFSALVASHNSFQLCRRFSNLRARLLLLKQDRLSMLERQLAEIDTEETTALFLGSSRCDNNVQRTAVLSDIDVALADYGKLLADEFVERNHRMISFDVAKPRDILNLQNWVKGNACLAREETAYLANGPDLMSMAFSDDLALTRLEAWVEDFLIRFHPRFRGNSSLAGSRDPHVYIFSGVLLTRLTRTLIIVLLVVLLFVPVIICNALSGITSRIVVIVIASIFFIITLSGLTKANTGAMFVSGAT</sequence>
<dbReference type="EMBL" id="KZ613912">
    <property type="protein sequence ID" value="PMD51350.1"/>
    <property type="molecule type" value="Genomic_DNA"/>
</dbReference>
<dbReference type="InterPro" id="IPR046529">
    <property type="entry name" value="DUF6594"/>
</dbReference>
<dbReference type="InParanoid" id="A0A2J6SKV3"/>
<keyword evidence="1" id="KW-1133">Transmembrane helix</keyword>
<evidence type="ECO:0000313" key="4">
    <source>
        <dbReference type="Proteomes" id="UP000235371"/>
    </source>
</evidence>
<dbReference type="PANTHER" id="PTHR34502:SF3">
    <property type="entry name" value="DUF6594 DOMAIN-CONTAINING PROTEIN"/>
    <property type="match status" value="1"/>
</dbReference>
<dbReference type="GeneID" id="36596242"/>
<keyword evidence="1" id="KW-0812">Transmembrane</keyword>
<dbReference type="OrthoDB" id="5341582at2759"/>
<feature type="transmembrane region" description="Helical" evidence="1">
    <location>
        <begin position="198"/>
        <end position="218"/>
    </location>
</feature>
<gene>
    <name evidence="3" type="ORF">K444DRAFT_707604</name>
</gene>
<feature type="non-terminal residue" evidence="3">
    <location>
        <position position="1"/>
    </location>
</feature>
<protein>
    <recommendedName>
        <fullName evidence="2">DUF6594 domain-containing protein</fullName>
    </recommendedName>
</protein>
<dbReference type="AlphaFoldDB" id="A0A2J6SKV3"/>
<keyword evidence="4" id="KW-1185">Reference proteome</keyword>
<evidence type="ECO:0000259" key="2">
    <source>
        <dbReference type="Pfam" id="PF20237"/>
    </source>
</evidence>
<dbReference type="Proteomes" id="UP000235371">
    <property type="component" value="Unassembled WGS sequence"/>
</dbReference>
<organism evidence="3 4">
    <name type="scientific">Hyaloscypha bicolor E</name>
    <dbReference type="NCBI Taxonomy" id="1095630"/>
    <lineage>
        <taxon>Eukaryota</taxon>
        <taxon>Fungi</taxon>
        <taxon>Dikarya</taxon>
        <taxon>Ascomycota</taxon>
        <taxon>Pezizomycotina</taxon>
        <taxon>Leotiomycetes</taxon>
        <taxon>Helotiales</taxon>
        <taxon>Hyaloscyphaceae</taxon>
        <taxon>Hyaloscypha</taxon>
        <taxon>Hyaloscypha bicolor</taxon>
    </lineage>
</organism>
<feature type="transmembrane region" description="Helical" evidence="1">
    <location>
        <begin position="224"/>
        <end position="242"/>
    </location>
</feature>
<feature type="domain" description="DUF6594" evidence="2">
    <location>
        <begin position="8"/>
        <end position="255"/>
    </location>
</feature>
<proteinExistence type="predicted"/>
<accession>A0A2J6SKV3</accession>
<dbReference type="PANTHER" id="PTHR34502">
    <property type="entry name" value="DUF6594 DOMAIN-CONTAINING PROTEIN-RELATED"/>
    <property type="match status" value="1"/>
</dbReference>
<dbReference type="STRING" id="1095630.A0A2J6SKV3"/>
<reference evidence="3 4" key="1">
    <citation type="submission" date="2016-04" db="EMBL/GenBank/DDBJ databases">
        <title>A degradative enzymes factory behind the ericoid mycorrhizal symbiosis.</title>
        <authorList>
            <consortium name="DOE Joint Genome Institute"/>
            <person name="Martino E."/>
            <person name="Morin E."/>
            <person name="Grelet G."/>
            <person name="Kuo A."/>
            <person name="Kohler A."/>
            <person name="Daghino S."/>
            <person name="Barry K."/>
            <person name="Choi C."/>
            <person name="Cichocki N."/>
            <person name="Clum A."/>
            <person name="Copeland A."/>
            <person name="Hainaut M."/>
            <person name="Haridas S."/>
            <person name="Labutti K."/>
            <person name="Lindquist E."/>
            <person name="Lipzen A."/>
            <person name="Khouja H.-R."/>
            <person name="Murat C."/>
            <person name="Ohm R."/>
            <person name="Olson A."/>
            <person name="Spatafora J."/>
            <person name="Veneault-Fourrey C."/>
            <person name="Henrissat B."/>
            <person name="Grigoriev I."/>
            <person name="Martin F."/>
            <person name="Perotto S."/>
        </authorList>
    </citation>
    <scope>NUCLEOTIDE SEQUENCE [LARGE SCALE GENOMIC DNA]</scope>
    <source>
        <strain evidence="3 4">E</strain>
    </source>
</reference>
<evidence type="ECO:0000313" key="3">
    <source>
        <dbReference type="EMBL" id="PMD51350.1"/>
    </source>
</evidence>
<dbReference type="Pfam" id="PF20237">
    <property type="entry name" value="DUF6594"/>
    <property type="match status" value="1"/>
</dbReference>
<evidence type="ECO:0000256" key="1">
    <source>
        <dbReference type="SAM" id="Phobius"/>
    </source>
</evidence>